<gene>
    <name evidence="12" type="ORF">SDAV_002195</name>
</gene>
<feature type="transmembrane region" description="Helical" evidence="10">
    <location>
        <begin position="673"/>
        <end position="693"/>
    </location>
</feature>
<dbReference type="GO" id="GO:0005524">
    <property type="term" value="F:ATP binding"/>
    <property type="evidence" value="ECO:0007669"/>
    <property type="project" value="UniProtKB-KW"/>
</dbReference>
<keyword evidence="13" id="KW-1185">Reference proteome</keyword>
<comment type="subcellular location">
    <subcellularLocation>
        <location evidence="1">Cell membrane</location>
        <topology evidence="1">Multi-pass membrane protein</topology>
    </subcellularLocation>
</comment>
<dbReference type="Gene3D" id="3.40.1110.10">
    <property type="entry name" value="Calcium-transporting ATPase, cytoplasmic domain N"/>
    <property type="match status" value="1"/>
</dbReference>
<dbReference type="PROSITE" id="PS00154">
    <property type="entry name" value="ATPASE_E1_E2"/>
    <property type="match status" value="1"/>
</dbReference>
<feature type="transmembrane region" description="Helical" evidence="10">
    <location>
        <begin position="47"/>
        <end position="73"/>
    </location>
</feature>
<evidence type="ECO:0000259" key="11">
    <source>
        <dbReference type="SMART" id="SM00831"/>
    </source>
</evidence>
<dbReference type="PRINTS" id="PR00120">
    <property type="entry name" value="HATPASE"/>
</dbReference>
<dbReference type="SUPFAM" id="SSF81665">
    <property type="entry name" value="Calcium ATPase, transmembrane domain M"/>
    <property type="match status" value="1"/>
</dbReference>
<feature type="transmembrane region" description="Helical" evidence="10">
    <location>
        <begin position="745"/>
        <end position="767"/>
    </location>
</feature>
<feature type="transmembrane region" description="Helical" evidence="10">
    <location>
        <begin position="855"/>
        <end position="877"/>
    </location>
</feature>
<dbReference type="GO" id="GO:0005391">
    <property type="term" value="F:P-type sodium:potassium-exchanging transporter activity"/>
    <property type="evidence" value="ECO:0007669"/>
    <property type="project" value="TreeGrafter"/>
</dbReference>
<dbReference type="GO" id="GO:0036376">
    <property type="term" value="P:sodium ion export across plasma membrane"/>
    <property type="evidence" value="ECO:0007669"/>
    <property type="project" value="TreeGrafter"/>
</dbReference>
<dbReference type="EMBL" id="CP031088">
    <property type="protein sequence ID" value="AXF97128.1"/>
    <property type="molecule type" value="Genomic_DNA"/>
</dbReference>
<dbReference type="PANTHER" id="PTHR43294:SF21">
    <property type="entry name" value="CATION TRANSPORTING ATPASE"/>
    <property type="match status" value="1"/>
</dbReference>
<dbReference type="AlphaFoldDB" id="A0A345DSD7"/>
<reference evidence="13" key="1">
    <citation type="submission" date="2018-07" db="EMBL/GenBank/DDBJ databases">
        <title>Complete Genome Sequence of Spiroplasma phoeniceum.</title>
        <authorList>
            <person name="Davis R.E."/>
            <person name="Shao J.Y."/>
            <person name="Zhao Y."/>
            <person name="Silver A."/>
            <person name="Stump z."/>
            <person name="Gasparich G."/>
        </authorList>
    </citation>
    <scope>NUCLEOTIDE SEQUENCE [LARGE SCALE GENOMIC DNA]</scope>
    <source>
        <strain evidence="13">P40</strain>
    </source>
</reference>
<evidence type="ECO:0000256" key="7">
    <source>
        <dbReference type="ARBA" id="ARBA00022967"/>
    </source>
</evidence>
<protein>
    <submittedName>
        <fullName evidence="12">Cation-transporting ATPase</fullName>
    </submittedName>
</protein>
<dbReference type="Pfam" id="PF13246">
    <property type="entry name" value="Cation_ATPase"/>
    <property type="match status" value="1"/>
</dbReference>
<keyword evidence="9 10" id="KW-0472">Membrane</keyword>
<keyword evidence="8 10" id="KW-1133">Transmembrane helix</keyword>
<dbReference type="Gene3D" id="3.40.50.1000">
    <property type="entry name" value="HAD superfamily/HAD-like"/>
    <property type="match status" value="1"/>
</dbReference>
<keyword evidence="4 10" id="KW-0812">Transmembrane</keyword>
<dbReference type="Gene3D" id="2.70.150.10">
    <property type="entry name" value="Calcium-transporting ATPase, cytoplasmic transduction domain A"/>
    <property type="match status" value="1"/>
</dbReference>
<dbReference type="GO" id="GO:1902600">
    <property type="term" value="P:proton transmembrane transport"/>
    <property type="evidence" value="ECO:0007669"/>
    <property type="project" value="TreeGrafter"/>
</dbReference>
<dbReference type="PANTHER" id="PTHR43294">
    <property type="entry name" value="SODIUM/POTASSIUM-TRANSPORTING ATPASE SUBUNIT ALPHA"/>
    <property type="match status" value="1"/>
</dbReference>
<sequence>MWFSKSDKELEQEFKSNFNVGLSSKQAKERLVKNGKNELPKPKNKNWILIFLVSLLNPLSLILIIAGVTSVIIEKVVNNRIYVIDFIVILCIVLLNAFIQTIEQIRARKSLDSLKKMTIPVTIVKRDGAIFEILVDELVVGDIVILEAGKYIPADIRILEANNLLIDEAALTGESVPVEKNGEIILKEKLLLAEQTNMAFMSTFITNGRAAGIVVANAVDSEIGKIAAAVVKTKQEKTPLQLRLTKLTKVVSIFAVLLAIFVFVFFLLTDENSWPINLMTAVTIAIAVIPESLIVIVSVILSLSVKRMTKVNVIVKKLDAVETLGSVNVICSDKTGTLTQNKMTVKEIIFNNEILKENDFNYNQNNKATFHFINCLTLCNNAINQKNEQIGDPTEIALIDFTRIFTISEVEYREKHLRVLEVPFDSDRKLMSTVNHVNKQEFVYTKGALDQLLLQCNRIYLNNEIVPLTEEMKEEIQEEALDLSSQELRVLAFAFKQKDQQDIETNLIFLGAVGMIDPPRPEAVEAVRKAHEAGIRVIMITGDHKATALAIAKELRLAVSEANVLSGHQIDNMNNHKLQEKLRDVSVFARVNPDHKTRIVECLQSMNYVVSMTGDGVNDAPSLSKADIGVAMGITGTDVSKEAANIILQDDNFSTIIRGVEEGRNVYHKIKRVIAFVCIAQLANVLAFIIISVTTKIKPFDSVNILWFNLVIETLMSIPIGLGNNDDGLMLEKPRSKKETFFTNSLVTILYLAFVTSATVIGTFFIGKDIFHNIEDAKIATILVMACSPVIFAFAIKLPNYRIKTQYNVPQTNYYLLGASVIALVLNFLMVYTPGLNLFFLTTTKEHKFDTSPLLSWQMTVVSLGMMVLPLLMLLGYDAFRKLIKR</sequence>
<evidence type="ECO:0000256" key="6">
    <source>
        <dbReference type="ARBA" id="ARBA00022840"/>
    </source>
</evidence>
<dbReference type="GO" id="GO:1990573">
    <property type="term" value="P:potassium ion import across plasma membrane"/>
    <property type="evidence" value="ECO:0007669"/>
    <property type="project" value="TreeGrafter"/>
</dbReference>
<organism evidence="12 13">
    <name type="scientific">Spiroplasma phoeniceum P40</name>
    <dbReference type="NCBI Taxonomy" id="1276259"/>
    <lineage>
        <taxon>Bacteria</taxon>
        <taxon>Bacillati</taxon>
        <taxon>Mycoplasmatota</taxon>
        <taxon>Mollicutes</taxon>
        <taxon>Entomoplasmatales</taxon>
        <taxon>Spiroplasmataceae</taxon>
        <taxon>Spiroplasma</taxon>
    </lineage>
</organism>
<dbReference type="InterPro" id="IPR036412">
    <property type="entry name" value="HAD-like_sf"/>
</dbReference>
<dbReference type="InterPro" id="IPR018303">
    <property type="entry name" value="ATPase_P-typ_P_site"/>
</dbReference>
<name>A0A345DSD7_9MOLU</name>
<dbReference type="SUPFAM" id="SSF56784">
    <property type="entry name" value="HAD-like"/>
    <property type="match status" value="1"/>
</dbReference>
<dbReference type="SFLD" id="SFLDS00003">
    <property type="entry name" value="Haloacid_Dehalogenase"/>
    <property type="match status" value="1"/>
</dbReference>
<dbReference type="InterPro" id="IPR023299">
    <property type="entry name" value="ATPase_P-typ_cyto_dom_N"/>
</dbReference>
<dbReference type="InterPro" id="IPR006068">
    <property type="entry name" value="ATPase_P-typ_cation-transptr_C"/>
</dbReference>
<dbReference type="GO" id="GO:0030007">
    <property type="term" value="P:intracellular potassium ion homeostasis"/>
    <property type="evidence" value="ECO:0007669"/>
    <property type="project" value="TreeGrafter"/>
</dbReference>
<keyword evidence="3" id="KW-1003">Cell membrane</keyword>
<dbReference type="SFLD" id="SFLDG00002">
    <property type="entry name" value="C1.7:_P-type_atpase_like"/>
    <property type="match status" value="1"/>
</dbReference>
<dbReference type="RefSeq" id="WP_114565524.1">
    <property type="nucleotide sequence ID" value="NZ_CP031088.1"/>
</dbReference>
<feature type="transmembrane region" description="Helical" evidence="10">
    <location>
        <begin position="779"/>
        <end position="801"/>
    </location>
</feature>
<dbReference type="KEGG" id="sphh:SDAV_002195"/>
<keyword evidence="5" id="KW-0547">Nucleotide-binding</keyword>
<evidence type="ECO:0000256" key="8">
    <source>
        <dbReference type="ARBA" id="ARBA00022989"/>
    </source>
</evidence>
<dbReference type="FunFam" id="3.40.50.1000:FF:000028">
    <property type="entry name" value="Calcium-transporting P-type ATPase, putative"/>
    <property type="match status" value="1"/>
</dbReference>
<dbReference type="SMART" id="SM00831">
    <property type="entry name" value="Cation_ATPase_N"/>
    <property type="match status" value="1"/>
</dbReference>
<evidence type="ECO:0000256" key="9">
    <source>
        <dbReference type="ARBA" id="ARBA00023136"/>
    </source>
</evidence>
<dbReference type="Proteomes" id="UP000253689">
    <property type="component" value="Chromosome"/>
</dbReference>
<feature type="transmembrane region" description="Helical" evidence="10">
    <location>
        <begin position="813"/>
        <end position="835"/>
    </location>
</feature>
<dbReference type="InterPro" id="IPR001757">
    <property type="entry name" value="P_typ_ATPase"/>
</dbReference>
<dbReference type="SFLD" id="SFLDF00027">
    <property type="entry name" value="p-type_atpase"/>
    <property type="match status" value="1"/>
</dbReference>
<dbReference type="InterPro" id="IPR008250">
    <property type="entry name" value="ATPase_P-typ_transduc_dom_A_sf"/>
</dbReference>
<feature type="domain" description="Cation-transporting P-type ATPase N-terminal" evidence="11">
    <location>
        <begin position="1"/>
        <end position="75"/>
    </location>
</feature>
<dbReference type="InterPro" id="IPR004014">
    <property type="entry name" value="ATPase_P-typ_cation-transptr_N"/>
</dbReference>
<evidence type="ECO:0000256" key="10">
    <source>
        <dbReference type="SAM" id="Phobius"/>
    </source>
</evidence>
<dbReference type="InterPro" id="IPR050510">
    <property type="entry name" value="Cation_transp_ATPase_P-type"/>
</dbReference>
<keyword evidence="7" id="KW-1278">Translocase</keyword>
<dbReference type="GO" id="GO:0016887">
    <property type="term" value="F:ATP hydrolysis activity"/>
    <property type="evidence" value="ECO:0007669"/>
    <property type="project" value="InterPro"/>
</dbReference>
<evidence type="ECO:0000313" key="12">
    <source>
        <dbReference type="EMBL" id="AXF97128.1"/>
    </source>
</evidence>
<feature type="transmembrane region" description="Helical" evidence="10">
    <location>
        <begin position="79"/>
        <end position="99"/>
    </location>
</feature>
<proteinExistence type="inferred from homology"/>
<keyword evidence="6" id="KW-0067">ATP-binding</keyword>
<dbReference type="GO" id="GO:0005886">
    <property type="term" value="C:plasma membrane"/>
    <property type="evidence" value="ECO:0007669"/>
    <property type="project" value="UniProtKB-SubCell"/>
</dbReference>
<feature type="transmembrane region" description="Helical" evidence="10">
    <location>
        <begin position="705"/>
        <end position="724"/>
    </location>
</feature>
<dbReference type="PRINTS" id="PR00119">
    <property type="entry name" value="CATATPASE"/>
</dbReference>
<dbReference type="Gene3D" id="1.20.1110.10">
    <property type="entry name" value="Calcium-transporting ATPase, transmembrane domain"/>
    <property type="match status" value="1"/>
</dbReference>
<dbReference type="Pfam" id="PF00122">
    <property type="entry name" value="E1-E2_ATPase"/>
    <property type="match status" value="1"/>
</dbReference>
<dbReference type="GO" id="GO:0006883">
    <property type="term" value="P:intracellular sodium ion homeostasis"/>
    <property type="evidence" value="ECO:0007669"/>
    <property type="project" value="TreeGrafter"/>
</dbReference>
<evidence type="ECO:0000313" key="13">
    <source>
        <dbReference type="Proteomes" id="UP000253689"/>
    </source>
</evidence>
<feature type="transmembrane region" description="Helical" evidence="10">
    <location>
        <begin position="274"/>
        <end position="301"/>
    </location>
</feature>
<dbReference type="Pfam" id="PF00690">
    <property type="entry name" value="Cation_ATPase_N"/>
    <property type="match status" value="1"/>
</dbReference>
<evidence type="ECO:0000256" key="3">
    <source>
        <dbReference type="ARBA" id="ARBA00022475"/>
    </source>
</evidence>
<feature type="transmembrane region" description="Helical" evidence="10">
    <location>
        <begin position="250"/>
        <end position="268"/>
    </location>
</feature>
<dbReference type="Pfam" id="PF00689">
    <property type="entry name" value="Cation_ATPase_C"/>
    <property type="match status" value="1"/>
</dbReference>
<dbReference type="InterPro" id="IPR044492">
    <property type="entry name" value="P_typ_ATPase_HD_dom"/>
</dbReference>
<evidence type="ECO:0000256" key="1">
    <source>
        <dbReference type="ARBA" id="ARBA00004651"/>
    </source>
</evidence>
<evidence type="ECO:0000256" key="4">
    <source>
        <dbReference type="ARBA" id="ARBA00022692"/>
    </source>
</evidence>
<accession>A0A345DSD7</accession>
<evidence type="ECO:0000256" key="5">
    <source>
        <dbReference type="ARBA" id="ARBA00022741"/>
    </source>
</evidence>
<dbReference type="SUPFAM" id="SSF81653">
    <property type="entry name" value="Calcium ATPase, transduction domain A"/>
    <property type="match status" value="1"/>
</dbReference>
<comment type="similarity">
    <text evidence="2">Belongs to the cation transport ATPase (P-type) (TC 3.A.3) family. Type IIA subfamily.</text>
</comment>
<dbReference type="FunFam" id="3.40.50.1000:FF:000001">
    <property type="entry name" value="Phospholipid-transporting ATPase IC"/>
    <property type="match status" value="1"/>
</dbReference>
<dbReference type="NCBIfam" id="TIGR01494">
    <property type="entry name" value="ATPase_P-type"/>
    <property type="match status" value="2"/>
</dbReference>
<evidence type="ECO:0000256" key="2">
    <source>
        <dbReference type="ARBA" id="ARBA00005675"/>
    </source>
</evidence>
<dbReference type="InterPro" id="IPR023298">
    <property type="entry name" value="ATPase_P-typ_TM_dom_sf"/>
</dbReference>
<dbReference type="InterPro" id="IPR023214">
    <property type="entry name" value="HAD_sf"/>
</dbReference>
<dbReference type="InterPro" id="IPR059000">
    <property type="entry name" value="ATPase_P-type_domA"/>
</dbReference>